<dbReference type="EMBL" id="OV696704">
    <property type="protein sequence ID" value="CAH1251973.1"/>
    <property type="molecule type" value="Genomic_DNA"/>
</dbReference>
<dbReference type="Gene3D" id="2.60.40.1730">
    <property type="entry name" value="tricorn interacting facor f3 domain"/>
    <property type="match status" value="1"/>
</dbReference>
<dbReference type="OrthoDB" id="510539at2759"/>
<dbReference type="Proteomes" id="UP000838412">
    <property type="component" value="Chromosome 19"/>
</dbReference>
<keyword evidence="1" id="KW-0812">Transmembrane</keyword>
<dbReference type="GO" id="GO:0016020">
    <property type="term" value="C:membrane"/>
    <property type="evidence" value="ECO:0007669"/>
    <property type="project" value="TreeGrafter"/>
</dbReference>
<sequence length="192" mass="20947">MEKGCVLSKASAVLLGVFFVVVVVAVGLLAGLVGRETCEVDRDGSSDAVVIQPTADPATPTPYPPGPWDNVRLPLSLLPETYDVLLKIDLENFVFSGNVEILMLCNTSATEIIVHTNKLNISKVRFTDDDGSARDITDYWFHLPNQFLVVPAGKALRVGQMYRLYVEFVGPLKDDLAGLYLSQYTGSDGNPR</sequence>
<dbReference type="GO" id="GO:0042277">
    <property type="term" value="F:peptide binding"/>
    <property type="evidence" value="ECO:0007669"/>
    <property type="project" value="TreeGrafter"/>
</dbReference>
<accession>A0A8K0EKV3</accession>
<dbReference type="InterPro" id="IPR045357">
    <property type="entry name" value="Aminopeptidase_N-like_N"/>
</dbReference>
<keyword evidence="4" id="KW-1185">Reference proteome</keyword>
<organism evidence="3 4">
    <name type="scientific">Branchiostoma lanceolatum</name>
    <name type="common">Common lancelet</name>
    <name type="synonym">Amphioxus lanceolatum</name>
    <dbReference type="NCBI Taxonomy" id="7740"/>
    <lineage>
        <taxon>Eukaryota</taxon>
        <taxon>Metazoa</taxon>
        <taxon>Chordata</taxon>
        <taxon>Cephalochordata</taxon>
        <taxon>Leptocardii</taxon>
        <taxon>Amphioxiformes</taxon>
        <taxon>Branchiostomatidae</taxon>
        <taxon>Branchiostoma</taxon>
    </lineage>
</organism>
<evidence type="ECO:0000313" key="3">
    <source>
        <dbReference type="EMBL" id="CAH1251973.1"/>
    </source>
</evidence>
<dbReference type="PANTHER" id="PTHR11533">
    <property type="entry name" value="PROTEASE M1 ZINC METALLOPROTEASE"/>
    <property type="match status" value="1"/>
</dbReference>
<feature type="domain" description="Aminopeptidase N-like N-terminal" evidence="2">
    <location>
        <begin position="79"/>
        <end position="189"/>
    </location>
</feature>
<protein>
    <submittedName>
        <fullName evidence="3">ANPEP protein</fullName>
    </submittedName>
</protein>
<keyword evidence="1" id="KW-0472">Membrane</keyword>
<dbReference type="SUPFAM" id="SSF63737">
    <property type="entry name" value="Leukotriene A4 hydrolase N-terminal domain"/>
    <property type="match status" value="1"/>
</dbReference>
<dbReference type="GO" id="GO:0005615">
    <property type="term" value="C:extracellular space"/>
    <property type="evidence" value="ECO:0007669"/>
    <property type="project" value="TreeGrafter"/>
</dbReference>
<name>A0A8K0EKV3_BRALA</name>
<reference evidence="3" key="1">
    <citation type="submission" date="2022-01" db="EMBL/GenBank/DDBJ databases">
        <authorList>
            <person name="Braso-Vives M."/>
        </authorList>
    </citation>
    <scope>NUCLEOTIDE SEQUENCE</scope>
</reference>
<evidence type="ECO:0000259" key="2">
    <source>
        <dbReference type="Pfam" id="PF17900"/>
    </source>
</evidence>
<dbReference type="PANTHER" id="PTHR11533:SF301">
    <property type="entry name" value="AMINOPEPTIDASE"/>
    <property type="match status" value="1"/>
</dbReference>
<keyword evidence="1" id="KW-1133">Transmembrane helix</keyword>
<dbReference type="GO" id="GO:0005737">
    <property type="term" value="C:cytoplasm"/>
    <property type="evidence" value="ECO:0007669"/>
    <property type="project" value="TreeGrafter"/>
</dbReference>
<gene>
    <name evidence="3" type="primary">ANPEP</name>
    <name evidence="3" type="ORF">BLAG_LOCUS12181</name>
</gene>
<evidence type="ECO:0000313" key="4">
    <source>
        <dbReference type="Proteomes" id="UP000838412"/>
    </source>
</evidence>
<proteinExistence type="predicted"/>
<dbReference type="GO" id="GO:0070006">
    <property type="term" value="F:metalloaminopeptidase activity"/>
    <property type="evidence" value="ECO:0007669"/>
    <property type="project" value="TreeGrafter"/>
</dbReference>
<dbReference type="Pfam" id="PF17900">
    <property type="entry name" value="Peptidase_M1_N"/>
    <property type="match status" value="1"/>
</dbReference>
<evidence type="ECO:0000256" key="1">
    <source>
        <dbReference type="SAM" id="Phobius"/>
    </source>
</evidence>
<dbReference type="InterPro" id="IPR050344">
    <property type="entry name" value="Peptidase_M1_aminopeptidases"/>
</dbReference>
<dbReference type="GO" id="GO:0008270">
    <property type="term" value="F:zinc ion binding"/>
    <property type="evidence" value="ECO:0007669"/>
    <property type="project" value="TreeGrafter"/>
</dbReference>
<dbReference type="GO" id="GO:0043171">
    <property type="term" value="P:peptide catabolic process"/>
    <property type="evidence" value="ECO:0007669"/>
    <property type="project" value="TreeGrafter"/>
</dbReference>
<dbReference type="InterPro" id="IPR042097">
    <property type="entry name" value="Aminopeptidase_N-like_N_sf"/>
</dbReference>
<feature type="transmembrane region" description="Helical" evidence="1">
    <location>
        <begin position="12"/>
        <end position="33"/>
    </location>
</feature>
<dbReference type="AlphaFoldDB" id="A0A8K0EKV3"/>
<dbReference type="GO" id="GO:0006508">
    <property type="term" value="P:proteolysis"/>
    <property type="evidence" value="ECO:0007669"/>
    <property type="project" value="TreeGrafter"/>
</dbReference>